<evidence type="ECO:0000313" key="3">
    <source>
        <dbReference type="Proteomes" id="UP001602370"/>
    </source>
</evidence>
<protein>
    <submittedName>
        <fullName evidence="2">CHAT domain-containing protein</fullName>
    </submittedName>
</protein>
<keyword evidence="3" id="KW-1185">Reference proteome</keyword>
<accession>A0ABW6Y0K5</accession>
<dbReference type="Pfam" id="PF12770">
    <property type="entry name" value="CHAT"/>
    <property type="match status" value="1"/>
</dbReference>
<gene>
    <name evidence="2" type="ORF">ACFY8C_33935</name>
</gene>
<comment type="caution">
    <text evidence="2">The sequence shown here is derived from an EMBL/GenBank/DDBJ whole genome shotgun (WGS) entry which is preliminary data.</text>
</comment>
<reference evidence="2 3" key="1">
    <citation type="submission" date="2024-10" db="EMBL/GenBank/DDBJ databases">
        <title>The Natural Products Discovery Center: Release of the First 8490 Sequenced Strains for Exploring Actinobacteria Biosynthetic Diversity.</title>
        <authorList>
            <person name="Kalkreuter E."/>
            <person name="Kautsar S.A."/>
            <person name="Yang D."/>
            <person name="Bader C.D."/>
            <person name="Teijaro C.N."/>
            <person name="Fluegel L."/>
            <person name="Davis C.M."/>
            <person name="Simpson J.R."/>
            <person name="Lauterbach L."/>
            <person name="Steele A.D."/>
            <person name="Gui C."/>
            <person name="Meng S."/>
            <person name="Li G."/>
            <person name="Viehrig K."/>
            <person name="Ye F."/>
            <person name="Su P."/>
            <person name="Kiefer A.F."/>
            <person name="Nichols A."/>
            <person name="Cepeda A.J."/>
            <person name="Yan W."/>
            <person name="Fan B."/>
            <person name="Jiang Y."/>
            <person name="Adhikari A."/>
            <person name="Zheng C.-J."/>
            <person name="Schuster L."/>
            <person name="Cowan T.M."/>
            <person name="Smanski M.J."/>
            <person name="Chevrette M.G."/>
            <person name="De Carvalho L.P.S."/>
            <person name="Shen B."/>
        </authorList>
    </citation>
    <scope>NUCLEOTIDE SEQUENCE [LARGE SCALE GENOMIC DNA]</scope>
    <source>
        <strain evidence="2 3">NPDC012605</strain>
    </source>
</reference>
<organism evidence="2 3">
    <name type="scientific">Streptomyces flavochromogenes</name>
    <dbReference type="NCBI Taxonomy" id="68199"/>
    <lineage>
        <taxon>Bacteria</taxon>
        <taxon>Bacillati</taxon>
        <taxon>Actinomycetota</taxon>
        <taxon>Actinomycetes</taxon>
        <taxon>Kitasatosporales</taxon>
        <taxon>Streptomycetaceae</taxon>
        <taxon>Streptomyces</taxon>
    </lineage>
</organism>
<sequence>MLTDVLLPAPVRRHLAHRREQMEGRYARVRLLTPDDGSRDLAALRWEVVPLPSAEASVGEWHAWAAEPSAPPADGGCPLGVHPSFTLVRDVASTAPVPTSTPVTVGRVTIADATTIHGEVAVPVFAEPLTLPEPPPEALTDADGRLVRQAVRGSRLSARVVDAPATPGALRQALSEGTQVFYFGGHHVASGLVVGADTGAGPVWLDVDTLAGWLLQADVRLAVLMACDSAASENGEEPDQSAARRLVRAGVPHVVAVMGKVSHDQAERFSGSFFSALTRGEEIDRALLAGRARLGDAAAVPVLFTRYGARELAVELLPELRETRRAPVAHRLPVGDGVVVPEPDERHRVHLDTRWCLTERPVLDVLADPTADDLPRLLLDAERLLVRARNAAGHVREALRRWYVYDASSDRLPRTESQLRARVSPAFGQPAPGADRGVGLVLRFDGTVVPHDGLRQELDQLYRFGWDLRVVVLQIRDEDPARVRDSAEELARALGLDEYLLRTSVSSAVSSGTAPRPRRLLPANTGTDASGRGAGELLAWAREADASGRPGPFFDVAPRTVVEELNTEASWGGPQGELGVLAVVRRYWPALYRPLLEAYASARSRPARGLSLQLAAHRDEDLDRWLRAAGEQLPLPGEVGALVRGRALVGTVVLGLLRAGHADTDAFDDWLAEAPPEVAEAVATAKRGPEALIGEDLARPDVAVALDRAGMLDGVDLGRLDPSGTWHGTWALLARRPLTEGTAHWLYGLREAPRRVLGLAPATGPGPERSDRELEVQLAAYRHALVPPLPRTQVGD</sequence>
<name>A0ABW6Y0K5_9ACTN</name>
<dbReference type="RefSeq" id="WP_388310799.1">
    <property type="nucleotide sequence ID" value="NZ_JBIBDZ010000013.1"/>
</dbReference>
<dbReference type="Proteomes" id="UP001602370">
    <property type="component" value="Unassembled WGS sequence"/>
</dbReference>
<evidence type="ECO:0000259" key="1">
    <source>
        <dbReference type="Pfam" id="PF12770"/>
    </source>
</evidence>
<dbReference type="InterPro" id="IPR024983">
    <property type="entry name" value="CHAT_dom"/>
</dbReference>
<evidence type="ECO:0000313" key="2">
    <source>
        <dbReference type="EMBL" id="MFF5923283.1"/>
    </source>
</evidence>
<dbReference type="EMBL" id="JBIBDZ010000013">
    <property type="protein sequence ID" value="MFF5923283.1"/>
    <property type="molecule type" value="Genomic_DNA"/>
</dbReference>
<proteinExistence type="predicted"/>
<feature type="domain" description="CHAT" evidence="1">
    <location>
        <begin position="3"/>
        <end position="288"/>
    </location>
</feature>